<sequence>MNKQMKAVLTFSLFDIRQPLTIFWSVLIGFMLLGTGISFTLGQGTIMIFSSSVAVYIFCGISGFLTVRDTFPYNLKMGGTRRNYFVGISLYFLLLAIVMSAFHNVMITIFDKLVDVLKINGIQFFHFSTLTGLQDTWILRFFIDGVLALFVLIFFFFLGVMFFRFGLIGGYSVIAICAIAIILPQGRDRLIEFFIGFATNDAILQYIWLLGIGVVLLFITRLIMRKAPVGSAIVK</sequence>
<accession>A0ABN0WK91</accession>
<evidence type="ECO:0000313" key="3">
    <source>
        <dbReference type="Proteomes" id="UP001500782"/>
    </source>
</evidence>
<keyword evidence="1" id="KW-0812">Transmembrane</keyword>
<feature type="transmembrane region" description="Helical" evidence="1">
    <location>
        <begin position="21"/>
        <end position="40"/>
    </location>
</feature>
<dbReference type="RefSeq" id="WP_343801437.1">
    <property type="nucleotide sequence ID" value="NZ_BAAADJ010000058.1"/>
</dbReference>
<feature type="transmembrane region" description="Helical" evidence="1">
    <location>
        <begin position="46"/>
        <end position="67"/>
    </location>
</feature>
<feature type="transmembrane region" description="Helical" evidence="1">
    <location>
        <begin position="88"/>
        <end position="110"/>
    </location>
</feature>
<keyword evidence="1" id="KW-0472">Membrane</keyword>
<evidence type="ECO:0000256" key="1">
    <source>
        <dbReference type="SAM" id="Phobius"/>
    </source>
</evidence>
<evidence type="ECO:0000313" key="2">
    <source>
        <dbReference type="EMBL" id="GAA0340247.1"/>
    </source>
</evidence>
<organism evidence="2 3">
    <name type="scientific">Bacillus carboniphilus</name>
    <dbReference type="NCBI Taxonomy" id="86663"/>
    <lineage>
        <taxon>Bacteria</taxon>
        <taxon>Bacillati</taxon>
        <taxon>Bacillota</taxon>
        <taxon>Bacilli</taxon>
        <taxon>Bacillales</taxon>
        <taxon>Bacillaceae</taxon>
        <taxon>Bacillus</taxon>
    </lineage>
</organism>
<keyword evidence="3" id="KW-1185">Reference proteome</keyword>
<gene>
    <name evidence="2" type="ORF">GCM10008967_33260</name>
</gene>
<name>A0ABN0WK91_9BACI</name>
<comment type="caution">
    <text evidence="2">The sequence shown here is derived from an EMBL/GenBank/DDBJ whole genome shotgun (WGS) entry which is preliminary data.</text>
</comment>
<protein>
    <submittedName>
        <fullName evidence="2">Uncharacterized protein</fullName>
    </submittedName>
</protein>
<feature type="transmembrane region" description="Helical" evidence="1">
    <location>
        <begin position="165"/>
        <end position="183"/>
    </location>
</feature>
<proteinExistence type="predicted"/>
<dbReference type="EMBL" id="BAAADJ010000058">
    <property type="protein sequence ID" value="GAA0340247.1"/>
    <property type="molecule type" value="Genomic_DNA"/>
</dbReference>
<reference evidence="2 3" key="1">
    <citation type="journal article" date="2019" name="Int. J. Syst. Evol. Microbiol.">
        <title>The Global Catalogue of Microorganisms (GCM) 10K type strain sequencing project: providing services to taxonomists for standard genome sequencing and annotation.</title>
        <authorList>
            <consortium name="The Broad Institute Genomics Platform"/>
            <consortium name="The Broad Institute Genome Sequencing Center for Infectious Disease"/>
            <person name="Wu L."/>
            <person name="Ma J."/>
        </authorList>
    </citation>
    <scope>NUCLEOTIDE SEQUENCE [LARGE SCALE GENOMIC DNA]</scope>
    <source>
        <strain evidence="2 3">JCM 9731</strain>
    </source>
</reference>
<keyword evidence="1" id="KW-1133">Transmembrane helix</keyword>
<feature type="transmembrane region" description="Helical" evidence="1">
    <location>
        <begin position="137"/>
        <end position="158"/>
    </location>
</feature>
<feature type="transmembrane region" description="Helical" evidence="1">
    <location>
        <begin position="203"/>
        <end position="223"/>
    </location>
</feature>
<dbReference type="Proteomes" id="UP001500782">
    <property type="component" value="Unassembled WGS sequence"/>
</dbReference>